<name>A0A8S5R7G4_9VIRU</name>
<feature type="transmembrane region" description="Helical" evidence="1">
    <location>
        <begin position="31"/>
        <end position="56"/>
    </location>
</feature>
<evidence type="ECO:0000256" key="1">
    <source>
        <dbReference type="SAM" id="Phobius"/>
    </source>
</evidence>
<keyword evidence="1" id="KW-1133">Transmembrane helix</keyword>
<evidence type="ECO:0000313" key="2">
    <source>
        <dbReference type="EMBL" id="DAE27082.1"/>
    </source>
</evidence>
<organism evidence="2">
    <name type="scientific">virus sp. ctah610</name>
    <dbReference type="NCBI Taxonomy" id="2826807"/>
    <lineage>
        <taxon>Viruses</taxon>
    </lineage>
</organism>
<feature type="transmembrane region" description="Helical" evidence="1">
    <location>
        <begin position="68"/>
        <end position="89"/>
    </location>
</feature>
<protein>
    <submittedName>
        <fullName evidence="2">Uncharacterized protein</fullName>
    </submittedName>
</protein>
<reference evidence="2" key="1">
    <citation type="journal article" date="2021" name="Proc. Natl. Acad. Sci. U.S.A.">
        <title>A Catalog of Tens of Thousands of Viruses from Human Metagenomes Reveals Hidden Associations with Chronic Diseases.</title>
        <authorList>
            <person name="Tisza M.J."/>
            <person name="Buck C.B."/>
        </authorList>
    </citation>
    <scope>NUCLEOTIDE SEQUENCE</scope>
    <source>
        <strain evidence="2">Ctah610</strain>
    </source>
</reference>
<sequence>MHLVVHRFVLWYDYKISIQVRRNNMKNKNRLFTKIIVITVIVSILSIGLINLIVGIENPCAVQDNDWIGFYGTFVSSIIAGLAGGYITYEGVKLTIKDNEENRNLQQKLSIRPAFQISMRDTQGFFEENEENLKYPFNFHDTIEAPVIDVVNISICLLVENVGGGYATHMRFRTFIDGEENLKQSEFCFLTLGVGKKVQYYINGINMKDSDAEKNIKVLIECKDMLLNDYSQEMTIQVKGYQSKMISCGTIAETKNN</sequence>
<proteinExistence type="predicted"/>
<keyword evidence="1" id="KW-0472">Membrane</keyword>
<dbReference type="EMBL" id="BK015827">
    <property type="protein sequence ID" value="DAE27082.1"/>
    <property type="molecule type" value="Genomic_DNA"/>
</dbReference>
<keyword evidence="1" id="KW-0812">Transmembrane</keyword>
<accession>A0A8S5R7G4</accession>